<name>A0A0P0XS89_ORYSJ</name>
<dbReference type="AlphaFoldDB" id="A0A0P0XS89"/>
<protein>
    <submittedName>
        <fullName evidence="2">Os10g0187366 protein</fullName>
    </submittedName>
</protein>
<dbReference type="Proteomes" id="UP000000763">
    <property type="component" value="Chromosome 10"/>
</dbReference>
<sequence>MLGVIYHMERCQATFPSAAICTNFSIDIFFLSLCYRKVPSHVPSTVVRTDLSLHSFKLLLYRGQCKAMFHLATSAINIYFLTLSWRCYAIIAFIFFKKKLFFSYKIPFSSHMKQGQLAFSMSCHAHD</sequence>
<dbReference type="OMA" id="AFSMSCH"/>
<proteinExistence type="predicted"/>
<gene>
    <name evidence="2" type="ordered locus">Os10g0187366</name>
</gene>
<evidence type="ECO:0000256" key="1">
    <source>
        <dbReference type="SAM" id="Phobius"/>
    </source>
</evidence>
<dbReference type="EMBL" id="AP008216">
    <property type="protein sequence ID" value="BAH94777.1"/>
    <property type="molecule type" value="Genomic_DNA"/>
</dbReference>
<feature type="transmembrane region" description="Helical" evidence="1">
    <location>
        <begin position="76"/>
        <end position="96"/>
    </location>
</feature>
<reference evidence="2 3" key="1">
    <citation type="journal article" date="2005" name="Nature">
        <title>The map-based sequence of the rice genome.</title>
        <authorList>
            <consortium name="International rice genome sequencing project (IRGSP)"/>
            <person name="Matsumoto T."/>
            <person name="Wu J."/>
            <person name="Kanamori H."/>
            <person name="Katayose Y."/>
            <person name="Fujisawa M."/>
            <person name="Namiki N."/>
            <person name="Mizuno H."/>
            <person name="Yamamoto K."/>
            <person name="Antonio B.A."/>
            <person name="Baba T."/>
            <person name="Sakata K."/>
            <person name="Nagamura Y."/>
            <person name="Aoki H."/>
            <person name="Arikawa K."/>
            <person name="Arita K."/>
            <person name="Bito T."/>
            <person name="Chiden Y."/>
            <person name="Fujitsuka N."/>
            <person name="Fukunaka R."/>
            <person name="Hamada M."/>
            <person name="Harada C."/>
            <person name="Hayashi A."/>
            <person name="Hijishita S."/>
            <person name="Honda M."/>
            <person name="Hosokawa S."/>
            <person name="Ichikawa Y."/>
            <person name="Idonuma A."/>
            <person name="Iijima M."/>
            <person name="Ikeda M."/>
            <person name="Ikeno M."/>
            <person name="Ito K."/>
            <person name="Ito S."/>
            <person name="Ito T."/>
            <person name="Ito Y."/>
            <person name="Ito Y."/>
            <person name="Iwabuchi A."/>
            <person name="Kamiya K."/>
            <person name="Karasawa W."/>
            <person name="Kurita K."/>
            <person name="Katagiri S."/>
            <person name="Kikuta A."/>
            <person name="Kobayashi H."/>
            <person name="Kobayashi N."/>
            <person name="Machita K."/>
            <person name="Maehara T."/>
            <person name="Masukawa M."/>
            <person name="Mizubayashi T."/>
            <person name="Mukai Y."/>
            <person name="Nagasaki H."/>
            <person name="Nagata Y."/>
            <person name="Naito S."/>
            <person name="Nakashima M."/>
            <person name="Nakama Y."/>
            <person name="Nakamichi Y."/>
            <person name="Nakamura M."/>
            <person name="Meguro A."/>
            <person name="Negishi M."/>
            <person name="Ohta I."/>
            <person name="Ohta T."/>
            <person name="Okamoto M."/>
            <person name="Ono N."/>
            <person name="Saji S."/>
            <person name="Sakaguchi M."/>
            <person name="Sakai K."/>
            <person name="Shibata M."/>
            <person name="Shimokawa T."/>
            <person name="Song J."/>
            <person name="Takazaki Y."/>
            <person name="Terasawa K."/>
            <person name="Tsugane M."/>
            <person name="Tsuji K."/>
            <person name="Ueda S."/>
            <person name="Waki K."/>
            <person name="Yamagata H."/>
            <person name="Yamamoto M."/>
            <person name="Yamamoto S."/>
            <person name="Yamane H."/>
            <person name="Yoshiki S."/>
            <person name="Yoshihara R."/>
            <person name="Yukawa K."/>
            <person name="Zhong H."/>
            <person name="Yano M."/>
            <person name="Yuan Q."/>
            <person name="Ouyang S."/>
            <person name="Liu J."/>
            <person name="Jones K.M."/>
            <person name="Gansberger K."/>
            <person name="Moffat K."/>
            <person name="Hill J."/>
            <person name="Bera J."/>
            <person name="Fadrosh D."/>
            <person name="Jin S."/>
            <person name="Johri S."/>
            <person name="Kim M."/>
            <person name="Overton L."/>
            <person name="Reardon M."/>
            <person name="Tsitrin T."/>
            <person name="Vuong H."/>
            <person name="Weaver B."/>
            <person name="Ciecko A."/>
            <person name="Tallon L."/>
            <person name="Jackson J."/>
            <person name="Pai G."/>
            <person name="Aken S.V."/>
            <person name="Utterback T."/>
            <person name="Reidmuller S."/>
            <person name="Feldblyum T."/>
            <person name="Hsiao J."/>
            <person name="Zismann V."/>
            <person name="Iobst S."/>
            <person name="de Vazeille A.R."/>
            <person name="Buell C.R."/>
            <person name="Ying K."/>
            <person name="Li Y."/>
            <person name="Lu T."/>
            <person name="Huang Y."/>
            <person name="Zhao Q."/>
            <person name="Feng Q."/>
            <person name="Zhang L."/>
            <person name="Zhu J."/>
            <person name="Weng Q."/>
            <person name="Mu J."/>
            <person name="Lu Y."/>
            <person name="Fan D."/>
            <person name="Liu Y."/>
            <person name="Guan J."/>
            <person name="Zhang Y."/>
            <person name="Yu S."/>
            <person name="Liu X."/>
            <person name="Zhang Y."/>
            <person name="Hong G."/>
            <person name="Han B."/>
            <person name="Choisne N."/>
            <person name="Demange N."/>
            <person name="Orjeda G."/>
            <person name="Samain S."/>
            <person name="Cattolico L."/>
            <person name="Pelletier E."/>
            <person name="Couloux A."/>
            <person name="Segurens B."/>
            <person name="Wincker P."/>
            <person name="D'Hont A."/>
            <person name="Scarpelli C."/>
            <person name="Weissenbach J."/>
            <person name="Salanoubat M."/>
            <person name="Quetier F."/>
            <person name="Yu Y."/>
            <person name="Kim H.R."/>
            <person name="Rambo T."/>
            <person name="Currie J."/>
            <person name="Collura K."/>
            <person name="Luo M."/>
            <person name="Yang T."/>
            <person name="Ammiraju J.S.S."/>
            <person name="Engler F."/>
            <person name="Soderlund C."/>
            <person name="Wing R.A."/>
            <person name="Palmer L.E."/>
            <person name="de la Bastide M."/>
            <person name="Spiegel L."/>
            <person name="Nascimento L."/>
            <person name="Zutavern T."/>
            <person name="O'Shaughnessy A."/>
            <person name="Dike S."/>
            <person name="Dedhia N."/>
            <person name="Preston R."/>
            <person name="Balija V."/>
            <person name="McCombie W.R."/>
            <person name="Chow T."/>
            <person name="Chen H."/>
            <person name="Chung M."/>
            <person name="Chen C."/>
            <person name="Shaw J."/>
            <person name="Wu H."/>
            <person name="Hsiao K."/>
            <person name="Chao Y."/>
            <person name="Chu M."/>
            <person name="Cheng C."/>
            <person name="Hour A."/>
            <person name="Lee P."/>
            <person name="Lin S."/>
            <person name="Lin Y."/>
            <person name="Liou J."/>
            <person name="Liu S."/>
            <person name="Hsing Y."/>
            <person name="Raghuvanshi S."/>
            <person name="Mohanty A."/>
            <person name="Bharti A.K."/>
            <person name="Gaur A."/>
            <person name="Gupta V."/>
            <person name="Kumar D."/>
            <person name="Ravi V."/>
            <person name="Vij S."/>
            <person name="Kapur A."/>
            <person name="Khurana P."/>
            <person name="Khurana P."/>
            <person name="Khurana J.P."/>
            <person name="Tyagi A.K."/>
            <person name="Gaikwad K."/>
            <person name="Singh A."/>
            <person name="Dalal V."/>
            <person name="Srivastava S."/>
            <person name="Dixit A."/>
            <person name="Pal A.K."/>
            <person name="Ghazi I.A."/>
            <person name="Yadav M."/>
            <person name="Pandit A."/>
            <person name="Bhargava A."/>
            <person name="Sureshbabu K."/>
            <person name="Batra K."/>
            <person name="Sharma T.R."/>
            <person name="Mohapatra T."/>
            <person name="Singh N.K."/>
            <person name="Messing J."/>
            <person name="Nelson A.B."/>
            <person name="Fuks G."/>
            <person name="Kavchok S."/>
            <person name="Keizer G."/>
            <person name="Linton E."/>
            <person name="Llaca V."/>
            <person name="Song R."/>
            <person name="Tanyolac B."/>
            <person name="Young S."/>
            <person name="Ho-Il K."/>
            <person name="Hahn J.H."/>
            <person name="Sangsakoo G."/>
            <person name="Vanavichit A."/>
            <person name="de Mattos Luiz.A.T."/>
            <person name="Zimmer P.D."/>
            <person name="Malone G."/>
            <person name="Dellagostin O."/>
            <person name="de Oliveira A.C."/>
            <person name="Bevan M."/>
            <person name="Bancroft I."/>
            <person name="Minx P."/>
            <person name="Cordum H."/>
            <person name="Wilson R."/>
            <person name="Cheng Z."/>
            <person name="Jin W."/>
            <person name="Jiang J."/>
            <person name="Leong S.A."/>
            <person name="Iwama H."/>
            <person name="Gojobori T."/>
            <person name="Itoh T."/>
            <person name="Niimura Y."/>
            <person name="Fujii Y."/>
            <person name="Habara T."/>
            <person name="Sakai H."/>
            <person name="Sato Y."/>
            <person name="Wilson G."/>
            <person name="Kumar K."/>
            <person name="McCouch S."/>
            <person name="Juretic N."/>
            <person name="Hoen D."/>
            <person name="Wright S."/>
            <person name="Bruskiewich R."/>
            <person name="Bureau T."/>
            <person name="Miyao A."/>
            <person name="Hirochika H."/>
            <person name="Nishikawa T."/>
            <person name="Kadowaki K."/>
            <person name="Sugiura M."/>
            <person name="Burr B."/>
            <person name="Sasaki T."/>
        </authorList>
    </citation>
    <scope>NUCLEOTIDE SEQUENCE [LARGE SCALE GENOMIC DNA]</scope>
    <source>
        <strain evidence="3">cv. Nipponbare</strain>
    </source>
</reference>
<dbReference type="KEGG" id="dosa:Os10g0187366"/>
<accession>A0A0P0XS89</accession>
<reference evidence="3" key="2">
    <citation type="journal article" date="2008" name="Nucleic Acids Res.">
        <title>The rice annotation project database (RAP-DB): 2008 update.</title>
        <authorList>
            <consortium name="The rice annotation project (RAP)"/>
        </authorList>
    </citation>
    <scope>GENOME REANNOTATION</scope>
    <source>
        <strain evidence="3">cv. Nipponbare</strain>
    </source>
</reference>
<organism evidence="2 3">
    <name type="scientific">Oryza sativa subsp. japonica</name>
    <name type="common">Rice</name>
    <dbReference type="NCBI Taxonomy" id="39947"/>
    <lineage>
        <taxon>Eukaryota</taxon>
        <taxon>Viridiplantae</taxon>
        <taxon>Streptophyta</taxon>
        <taxon>Embryophyta</taxon>
        <taxon>Tracheophyta</taxon>
        <taxon>Spermatophyta</taxon>
        <taxon>Magnoliopsida</taxon>
        <taxon>Liliopsida</taxon>
        <taxon>Poales</taxon>
        <taxon>Poaceae</taxon>
        <taxon>BOP clade</taxon>
        <taxon>Oryzoideae</taxon>
        <taxon>Oryzeae</taxon>
        <taxon>Oryzinae</taxon>
        <taxon>Oryza</taxon>
        <taxon>Oryza sativa</taxon>
    </lineage>
</organism>
<evidence type="ECO:0000313" key="3">
    <source>
        <dbReference type="Proteomes" id="UP000000763"/>
    </source>
</evidence>
<evidence type="ECO:0000313" key="2">
    <source>
        <dbReference type="EMBL" id="BAH94777.1"/>
    </source>
</evidence>
<keyword evidence="1" id="KW-1133">Transmembrane helix</keyword>
<keyword evidence="1" id="KW-0472">Membrane</keyword>
<keyword evidence="1" id="KW-0812">Transmembrane</keyword>
<dbReference type="Gramene" id="Os10t0187366-01">
    <property type="protein sequence ID" value="Os10t0187366-01"/>
    <property type="gene ID" value="Os10g0187366"/>
</dbReference>